<accession>A0A067L800</accession>
<dbReference type="PANTHER" id="PTHR11802:SF319">
    <property type="entry name" value="CARBOXYPEPTIDASE"/>
    <property type="match status" value="1"/>
</dbReference>
<dbReference type="GO" id="GO:0004185">
    <property type="term" value="F:serine-type carboxypeptidase activity"/>
    <property type="evidence" value="ECO:0007669"/>
    <property type="project" value="InterPro"/>
</dbReference>
<evidence type="ECO:0000313" key="3">
    <source>
        <dbReference type="EMBL" id="KDP44547.1"/>
    </source>
</evidence>
<protein>
    <recommendedName>
        <fullName evidence="5">Carboxypeptidase</fullName>
    </recommendedName>
</protein>
<name>A0A067L800_JATCU</name>
<dbReference type="EMBL" id="KK914251">
    <property type="protein sequence ID" value="KDP44547.1"/>
    <property type="molecule type" value="Genomic_DNA"/>
</dbReference>
<comment type="similarity">
    <text evidence="1">Belongs to the peptidase S10 family.</text>
</comment>
<keyword evidence="4" id="KW-1185">Reference proteome</keyword>
<evidence type="ECO:0000313" key="4">
    <source>
        <dbReference type="Proteomes" id="UP000027138"/>
    </source>
</evidence>
<gene>
    <name evidence="3" type="ORF">JCGZ_16380</name>
</gene>
<sequence length="461" mass="50940">MGLSHLSLLLLLPLFGYTLQAVSGGSIVKNLPGYGDLPFTLETGYIGVGENEEIQLFYYFVESQSKPEEDPLMLLINGGPGCSSLASFFFESGPLSIDIDNYSEGLPTLLLNGNAWTKELNIIFLDAPVGTGFSYSKTTEGYSTSDSKFAANAYEFIQKWFIEHPQFLENPLYLSGEGYSGNPIPIVIGDILKGNEAGVEQIINVKGYAMGNPGTDLFIDFNSRIPTANRLGLVSDEHFEAANISCNGTFFPPPTNKECVEAISAINELLCHINPTQILDPICRSECATSTQTRLESEFIYSLIELPNADYKQCSKYRQSITEIWANDIDVQEALHVQQGSVSSWSYCNDTLNSVYVHDISSVLAYHQNFTKSDLRGLIYSGDHDTGIPYIGTQQWIKSLNLPLVEAWRAWTVNNETAGYTRQFVNGNFSLTYATGAGHFAAEFKAECSAMVARWMAYEPL</sequence>
<evidence type="ECO:0000256" key="2">
    <source>
        <dbReference type="SAM" id="SignalP"/>
    </source>
</evidence>
<feature type="signal peptide" evidence="2">
    <location>
        <begin position="1"/>
        <end position="24"/>
    </location>
</feature>
<dbReference type="InterPro" id="IPR001563">
    <property type="entry name" value="Peptidase_S10"/>
</dbReference>
<evidence type="ECO:0000256" key="1">
    <source>
        <dbReference type="ARBA" id="ARBA00009431"/>
    </source>
</evidence>
<dbReference type="GO" id="GO:0019748">
    <property type="term" value="P:secondary metabolic process"/>
    <property type="evidence" value="ECO:0007669"/>
    <property type="project" value="TreeGrafter"/>
</dbReference>
<dbReference type="Proteomes" id="UP000027138">
    <property type="component" value="Unassembled WGS sequence"/>
</dbReference>
<dbReference type="AlphaFoldDB" id="A0A067L800"/>
<dbReference type="GO" id="GO:0006508">
    <property type="term" value="P:proteolysis"/>
    <property type="evidence" value="ECO:0007669"/>
    <property type="project" value="InterPro"/>
</dbReference>
<dbReference type="Gene3D" id="3.40.50.12670">
    <property type="match status" value="1"/>
</dbReference>
<dbReference type="Pfam" id="PF00450">
    <property type="entry name" value="Peptidase_S10"/>
    <property type="match status" value="1"/>
</dbReference>
<proteinExistence type="inferred from homology"/>
<reference evidence="3 4" key="1">
    <citation type="journal article" date="2014" name="PLoS ONE">
        <title>Global Analysis of Gene Expression Profiles in Physic Nut (Jatropha curcas L.) Seedlings Exposed to Salt Stress.</title>
        <authorList>
            <person name="Zhang L."/>
            <person name="Zhang C."/>
            <person name="Wu P."/>
            <person name="Chen Y."/>
            <person name="Li M."/>
            <person name="Jiang H."/>
            <person name="Wu G."/>
        </authorList>
    </citation>
    <scope>NUCLEOTIDE SEQUENCE [LARGE SCALE GENOMIC DNA]</scope>
    <source>
        <strain evidence="4">cv. GZQX0401</strain>
        <tissue evidence="3">Young leaves</tissue>
    </source>
</reference>
<dbReference type="GO" id="GO:0016747">
    <property type="term" value="F:acyltransferase activity, transferring groups other than amino-acyl groups"/>
    <property type="evidence" value="ECO:0007669"/>
    <property type="project" value="TreeGrafter"/>
</dbReference>
<dbReference type="SUPFAM" id="SSF53474">
    <property type="entry name" value="alpha/beta-Hydrolases"/>
    <property type="match status" value="1"/>
</dbReference>
<feature type="chain" id="PRO_5001640260" description="Carboxypeptidase" evidence="2">
    <location>
        <begin position="25"/>
        <end position="461"/>
    </location>
</feature>
<dbReference type="OrthoDB" id="443318at2759"/>
<keyword evidence="2" id="KW-0732">Signal</keyword>
<dbReference type="Gene3D" id="3.40.50.1820">
    <property type="entry name" value="alpha/beta hydrolase"/>
    <property type="match status" value="1"/>
</dbReference>
<dbReference type="PRINTS" id="PR00724">
    <property type="entry name" value="CRBOXYPTASEC"/>
</dbReference>
<dbReference type="PANTHER" id="PTHR11802">
    <property type="entry name" value="SERINE PROTEASE FAMILY S10 SERINE CARBOXYPEPTIDASE"/>
    <property type="match status" value="1"/>
</dbReference>
<dbReference type="InterPro" id="IPR029058">
    <property type="entry name" value="AB_hydrolase_fold"/>
</dbReference>
<evidence type="ECO:0008006" key="5">
    <source>
        <dbReference type="Google" id="ProtNLM"/>
    </source>
</evidence>
<organism evidence="3 4">
    <name type="scientific">Jatropha curcas</name>
    <name type="common">Barbados nut</name>
    <dbReference type="NCBI Taxonomy" id="180498"/>
    <lineage>
        <taxon>Eukaryota</taxon>
        <taxon>Viridiplantae</taxon>
        <taxon>Streptophyta</taxon>
        <taxon>Embryophyta</taxon>
        <taxon>Tracheophyta</taxon>
        <taxon>Spermatophyta</taxon>
        <taxon>Magnoliopsida</taxon>
        <taxon>eudicotyledons</taxon>
        <taxon>Gunneridae</taxon>
        <taxon>Pentapetalae</taxon>
        <taxon>rosids</taxon>
        <taxon>fabids</taxon>
        <taxon>Malpighiales</taxon>
        <taxon>Euphorbiaceae</taxon>
        <taxon>Crotonoideae</taxon>
        <taxon>Jatropheae</taxon>
        <taxon>Jatropha</taxon>
    </lineage>
</organism>
<dbReference type="FunFam" id="3.40.50.1820:FF:000072">
    <property type="entry name" value="Serine carboxypeptidase-like 19"/>
    <property type="match status" value="1"/>
</dbReference>